<keyword evidence="2" id="KW-1185">Reference proteome</keyword>
<name>A0ACC0BZT0_CATRO</name>
<reference evidence="2" key="1">
    <citation type="journal article" date="2023" name="Nat. Plants">
        <title>Single-cell RNA sequencing provides a high-resolution roadmap for understanding the multicellular compartmentation of specialized metabolism.</title>
        <authorList>
            <person name="Sun S."/>
            <person name="Shen X."/>
            <person name="Li Y."/>
            <person name="Li Y."/>
            <person name="Wang S."/>
            <person name="Li R."/>
            <person name="Zhang H."/>
            <person name="Shen G."/>
            <person name="Guo B."/>
            <person name="Wei J."/>
            <person name="Xu J."/>
            <person name="St-Pierre B."/>
            <person name="Chen S."/>
            <person name="Sun C."/>
        </authorList>
    </citation>
    <scope>NUCLEOTIDE SEQUENCE [LARGE SCALE GENOMIC DNA]</scope>
</reference>
<comment type="caution">
    <text evidence="1">The sequence shown here is derived from an EMBL/GenBank/DDBJ whole genome shotgun (WGS) entry which is preliminary data.</text>
</comment>
<protein>
    <submittedName>
        <fullName evidence="1">Uncharacterized protein</fullName>
    </submittedName>
</protein>
<evidence type="ECO:0000313" key="2">
    <source>
        <dbReference type="Proteomes" id="UP001060085"/>
    </source>
</evidence>
<gene>
    <name evidence="1" type="ORF">M9H77_09079</name>
</gene>
<accession>A0ACC0BZT0</accession>
<evidence type="ECO:0000313" key="1">
    <source>
        <dbReference type="EMBL" id="KAI5678129.1"/>
    </source>
</evidence>
<proteinExistence type="predicted"/>
<organism evidence="1 2">
    <name type="scientific">Catharanthus roseus</name>
    <name type="common">Madagascar periwinkle</name>
    <name type="synonym">Vinca rosea</name>
    <dbReference type="NCBI Taxonomy" id="4058"/>
    <lineage>
        <taxon>Eukaryota</taxon>
        <taxon>Viridiplantae</taxon>
        <taxon>Streptophyta</taxon>
        <taxon>Embryophyta</taxon>
        <taxon>Tracheophyta</taxon>
        <taxon>Spermatophyta</taxon>
        <taxon>Magnoliopsida</taxon>
        <taxon>eudicotyledons</taxon>
        <taxon>Gunneridae</taxon>
        <taxon>Pentapetalae</taxon>
        <taxon>asterids</taxon>
        <taxon>lamiids</taxon>
        <taxon>Gentianales</taxon>
        <taxon>Apocynaceae</taxon>
        <taxon>Rauvolfioideae</taxon>
        <taxon>Vinceae</taxon>
        <taxon>Catharanthinae</taxon>
        <taxon>Catharanthus</taxon>
    </lineage>
</organism>
<dbReference type="EMBL" id="CM044702">
    <property type="protein sequence ID" value="KAI5678129.1"/>
    <property type="molecule type" value="Genomic_DNA"/>
</dbReference>
<sequence length="453" mass="52711">MEEKNHWMIDVNEQENPWIIQVNNQVKEIEDISMEEIEKNRWQRRSIYKVPESVKNLKGKEKTYKPQVVSFGPYHYKDEKLAPMEEHKDRALLHFLKRTKKSVQSYYASLVDVVEELKEAYESLDHDLEKDSDEFLRIMIRDGVFMLEILKYSYNENNFGVYAPNDPVFSDHGKLYVMPLIRRDMLMLENQLPMLVLHKLLAVEKGLTKENEDFTNALVYRFFFPRTHSKPPSNCLHILDMYRKSLLQPTAQNPRNSPTPAAAAIADVRDDIIRSAIELTEAGITIKRARSRNITDITFHNGILKIPMIIVDDITETLFSNLVAFERFHVGAGNEVSWYVFFMDNIIDNAQDVGLLSSRKIIQNCIGSDKEAAKLFNSLAKDVMLDPECSIRMLCVDINGYCQKRWPRYRANLIQNYFRSPWALLSVIAAIVLFALTIQQSVYTTLDYHKPNM</sequence>
<dbReference type="Proteomes" id="UP001060085">
    <property type="component" value="Linkage Group LG02"/>
</dbReference>